<proteinExistence type="predicted"/>
<evidence type="ECO:0000256" key="5">
    <source>
        <dbReference type="ARBA" id="ARBA00023157"/>
    </source>
</evidence>
<dbReference type="SUPFAM" id="SSF51905">
    <property type="entry name" value="FAD/NAD(P)-binding domain"/>
    <property type="match status" value="1"/>
</dbReference>
<dbReference type="Gene3D" id="3.50.50.60">
    <property type="entry name" value="FAD/NAD(P)-binding domain"/>
    <property type="match status" value="1"/>
</dbReference>
<keyword evidence="1" id="KW-0001">2Fe-2S</keyword>
<dbReference type="InterPro" id="IPR006076">
    <property type="entry name" value="FAD-dep_OxRdtase"/>
</dbReference>
<evidence type="ECO:0000313" key="7">
    <source>
        <dbReference type="EMBL" id="PTL59988.1"/>
    </source>
</evidence>
<dbReference type="PANTHER" id="PTHR13847">
    <property type="entry name" value="SARCOSINE DEHYDROGENASE-RELATED"/>
    <property type="match status" value="1"/>
</dbReference>
<evidence type="ECO:0000256" key="1">
    <source>
        <dbReference type="ARBA" id="ARBA00022714"/>
    </source>
</evidence>
<organism evidence="7 8">
    <name type="scientific">Paraconexibacter algicola</name>
    <dbReference type="NCBI Taxonomy" id="2133960"/>
    <lineage>
        <taxon>Bacteria</taxon>
        <taxon>Bacillati</taxon>
        <taxon>Actinomycetota</taxon>
        <taxon>Thermoleophilia</taxon>
        <taxon>Solirubrobacterales</taxon>
        <taxon>Paraconexibacteraceae</taxon>
        <taxon>Paraconexibacter</taxon>
    </lineage>
</organism>
<evidence type="ECO:0000256" key="3">
    <source>
        <dbReference type="ARBA" id="ARBA00023004"/>
    </source>
</evidence>
<feature type="domain" description="Rieske" evidence="6">
    <location>
        <begin position="424"/>
        <end position="506"/>
    </location>
</feature>
<dbReference type="RefSeq" id="WP_107568632.1">
    <property type="nucleotide sequence ID" value="NZ_PYYB01000001.1"/>
</dbReference>
<reference evidence="7 8" key="1">
    <citation type="submission" date="2018-03" db="EMBL/GenBank/DDBJ databases">
        <title>Aquarubrobacter algicola gen. nov., sp. nov., a novel actinobacterium isolated from shallow eutrophic lake during the end of cyanobacterial harmful algal blooms.</title>
        <authorList>
            <person name="Chun S.J."/>
        </authorList>
    </citation>
    <scope>NUCLEOTIDE SEQUENCE [LARGE SCALE GENOMIC DNA]</scope>
    <source>
        <strain evidence="7 8">Seoho-28</strain>
    </source>
</reference>
<gene>
    <name evidence="7" type="ORF">C7Y72_10185</name>
</gene>
<dbReference type="GO" id="GO:0016705">
    <property type="term" value="F:oxidoreductase activity, acting on paired donors, with incorporation or reduction of molecular oxygen"/>
    <property type="evidence" value="ECO:0007669"/>
    <property type="project" value="UniProtKB-ARBA"/>
</dbReference>
<dbReference type="Proteomes" id="UP000240739">
    <property type="component" value="Unassembled WGS sequence"/>
</dbReference>
<keyword evidence="5" id="KW-1015">Disulfide bond</keyword>
<dbReference type="GO" id="GO:0004497">
    <property type="term" value="F:monooxygenase activity"/>
    <property type="evidence" value="ECO:0007669"/>
    <property type="project" value="UniProtKB-ARBA"/>
</dbReference>
<keyword evidence="2" id="KW-0479">Metal-binding</keyword>
<dbReference type="OrthoDB" id="9767869at2"/>
<evidence type="ECO:0000256" key="4">
    <source>
        <dbReference type="ARBA" id="ARBA00023014"/>
    </source>
</evidence>
<keyword evidence="8" id="KW-1185">Reference proteome</keyword>
<dbReference type="InterPro" id="IPR017941">
    <property type="entry name" value="Rieske_2Fe-2S"/>
</dbReference>
<keyword evidence="4" id="KW-0411">Iron-sulfur</keyword>
<dbReference type="FunFam" id="2.102.10.10:FF:000014">
    <property type="entry name" value="Oxidoreductase, FAD dependent"/>
    <property type="match status" value="1"/>
</dbReference>
<dbReference type="CDD" id="cd03477">
    <property type="entry name" value="Rieske_YhfW_C"/>
    <property type="match status" value="1"/>
</dbReference>
<comment type="caution">
    <text evidence="7">The sequence shown here is derived from an EMBL/GenBank/DDBJ whole genome shotgun (WGS) entry which is preliminary data.</text>
</comment>
<evidence type="ECO:0000259" key="6">
    <source>
        <dbReference type="PROSITE" id="PS51296"/>
    </source>
</evidence>
<dbReference type="InterPro" id="IPR036188">
    <property type="entry name" value="FAD/NAD-bd_sf"/>
</dbReference>
<dbReference type="Gene3D" id="3.30.9.10">
    <property type="entry name" value="D-Amino Acid Oxidase, subunit A, domain 2"/>
    <property type="match status" value="1"/>
</dbReference>
<dbReference type="GO" id="GO:0046872">
    <property type="term" value="F:metal ion binding"/>
    <property type="evidence" value="ECO:0007669"/>
    <property type="project" value="UniProtKB-KW"/>
</dbReference>
<evidence type="ECO:0000313" key="8">
    <source>
        <dbReference type="Proteomes" id="UP000240739"/>
    </source>
</evidence>
<dbReference type="SUPFAM" id="SSF50022">
    <property type="entry name" value="ISP domain"/>
    <property type="match status" value="1"/>
</dbReference>
<dbReference type="Gene3D" id="2.102.10.10">
    <property type="entry name" value="Rieske [2Fe-2S] iron-sulphur domain"/>
    <property type="match status" value="1"/>
</dbReference>
<accession>A0A2T4ULA4</accession>
<dbReference type="InterPro" id="IPR005805">
    <property type="entry name" value="Rieske_Fe-S_prot_C"/>
</dbReference>
<dbReference type="InterPro" id="IPR036922">
    <property type="entry name" value="Rieske_2Fe-2S_sf"/>
</dbReference>
<dbReference type="GO" id="GO:0051537">
    <property type="term" value="F:2 iron, 2 sulfur cluster binding"/>
    <property type="evidence" value="ECO:0007669"/>
    <property type="project" value="UniProtKB-KW"/>
</dbReference>
<dbReference type="InterPro" id="IPR038010">
    <property type="entry name" value="YhfW_C"/>
</dbReference>
<dbReference type="AlphaFoldDB" id="A0A2T4ULA4"/>
<dbReference type="PRINTS" id="PR00162">
    <property type="entry name" value="RIESKE"/>
</dbReference>
<sequence length="519" mass="56181">MTTTTSGPHGSPWLAALDPIPPRPALVAPLRVDVAVVGAGIVGLTTALLLAREGVRVAVLEADRVGGGVSGASTAKVTSAHGLAYDELERRHGSDAARTYAQAQEGALGWMRDHVRDRAIACDWRARDAYTFTEDPDWREDLEREADAARRAGLPVADAAEVPEPFRAVAGLRVLHQAEFHPTRYLLALAAEVEELGGAVHERSRATGVKEADPCVVTLATGAEVTCGQVVVATHAPFLDRGGYFARLAAERSYAVALAAPSGSLPDGMFYATGDRTRSVRVIPGDREDLLVVGGAGHKSGQRRADDAPFEELAAWGRERFRVGAVRHRWSAQDLHSVDGLPYVGHYWAASRRLWVATGLRKWGYTNGTAAAMVLAQRIHGRTHPWAGLFDADRLRPIAAGPRFVRENANVARRMIGDPLRTRLRAPAVEDLEPGQGRIVRREGRKVAAYLDEDGSTLHLCSATCTHLGCELRFNDSERSWDCPCHGSRFDTRGAVLEGPAVDPLEHAEHARDVPARRA</sequence>
<dbReference type="EMBL" id="PYYB01000001">
    <property type="protein sequence ID" value="PTL59988.1"/>
    <property type="molecule type" value="Genomic_DNA"/>
</dbReference>
<protein>
    <submittedName>
        <fullName evidence="7">FAD-dependent oxidoreductase</fullName>
    </submittedName>
</protein>
<dbReference type="Pfam" id="PF01266">
    <property type="entry name" value="DAO"/>
    <property type="match status" value="1"/>
</dbReference>
<dbReference type="Pfam" id="PF00355">
    <property type="entry name" value="Rieske"/>
    <property type="match status" value="1"/>
</dbReference>
<evidence type="ECO:0000256" key="2">
    <source>
        <dbReference type="ARBA" id="ARBA00022723"/>
    </source>
</evidence>
<dbReference type="PANTHER" id="PTHR13847:SF274">
    <property type="entry name" value="RIESKE 2FE-2S IRON-SULFUR PROTEIN YHFW-RELATED"/>
    <property type="match status" value="1"/>
</dbReference>
<keyword evidence="3" id="KW-0408">Iron</keyword>
<name>A0A2T4ULA4_9ACTN</name>
<dbReference type="GO" id="GO:0005737">
    <property type="term" value="C:cytoplasm"/>
    <property type="evidence" value="ECO:0007669"/>
    <property type="project" value="TreeGrafter"/>
</dbReference>
<dbReference type="GO" id="GO:0016020">
    <property type="term" value="C:membrane"/>
    <property type="evidence" value="ECO:0007669"/>
    <property type="project" value="InterPro"/>
</dbReference>
<dbReference type="PROSITE" id="PS51296">
    <property type="entry name" value="RIESKE"/>
    <property type="match status" value="1"/>
</dbReference>